<dbReference type="Proteomes" id="UP001224775">
    <property type="component" value="Unassembled WGS sequence"/>
</dbReference>
<comment type="caution">
    <text evidence="1">The sequence shown here is derived from an EMBL/GenBank/DDBJ whole genome shotgun (WGS) entry which is preliminary data.</text>
</comment>
<dbReference type="EMBL" id="JATAAI010000006">
    <property type="protein sequence ID" value="KAK1744976.1"/>
    <property type="molecule type" value="Genomic_DNA"/>
</dbReference>
<sequence>MSTSSSSGWHRSSVQATLELLTALMEYPDNNAIFTNVPNTVVRVMALKFMRYDATIDTDVRDRACEVLASLTELSDHSKVALGMSHYKCHMKMNKRGHQ</sequence>
<accession>A0AAD8YGY4</accession>
<gene>
    <name evidence="1" type="ORF">QTG54_004267</name>
</gene>
<keyword evidence="2" id="KW-1185">Reference proteome</keyword>
<proteinExistence type="predicted"/>
<dbReference type="AlphaFoldDB" id="A0AAD8YGY4"/>
<evidence type="ECO:0000313" key="1">
    <source>
        <dbReference type="EMBL" id="KAK1744976.1"/>
    </source>
</evidence>
<organism evidence="1 2">
    <name type="scientific">Skeletonema marinoi</name>
    <dbReference type="NCBI Taxonomy" id="267567"/>
    <lineage>
        <taxon>Eukaryota</taxon>
        <taxon>Sar</taxon>
        <taxon>Stramenopiles</taxon>
        <taxon>Ochrophyta</taxon>
        <taxon>Bacillariophyta</taxon>
        <taxon>Coscinodiscophyceae</taxon>
        <taxon>Thalassiosirophycidae</taxon>
        <taxon>Thalassiosirales</taxon>
        <taxon>Skeletonemataceae</taxon>
        <taxon>Skeletonema</taxon>
        <taxon>Skeletonema marinoi-dohrnii complex</taxon>
    </lineage>
</organism>
<reference evidence="1" key="1">
    <citation type="submission" date="2023-06" db="EMBL/GenBank/DDBJ databases">
        <title>Survivors Of The Sea: Transcriptome response of Skeletonema marinoi to long-term dormancy.</title>
        <authorList>
            <person name="Pinder M.I.M."/>
            <person name="Kourtchenko O."/>
            <person name="Robertson E.K."/>
            <person name="Larsson T."/>
            <person name="Maumus F."/>
            <person name="Osuna-Cruz C.M."/>
            <person name="Vancaester E."/>
            <person name="Stenow R."/>
            <person name="Vandepoele K."/>
            <person name="Ploug H."/>
            <person name="Bruchert V."/>
            <person name="Godhe A."/>
            <person name="Topel M."/>
        </authorList>
    </citation>
    <scope>NUCLEOTIDE SEQUENCE</scope>
    <source>
        <strain evidence="1">R05AC</strain>
    </source>
</reference>
<evidence type="ECO:0000313" key="2">
    <source>
        <dbReference type="Proteomes" id="UP001224775"/>
    </source>
</evidence>
<name>A0AAD8YGY4_9STRA</name>
<protein>
    <submittedName>
        <fullName evidence="1">Uncharacterized protein</fullName>
    </submittedName>
</protein>